<evidence type="ECO:0000256" key="7">
    <source>
        <dbReference type="SAM" id="MobiDB-lite"/>
    </source>
</evidence>
<dbReference type="NCBIfam" id="TIGR00711">
    <property type="entry name" value="efflux_EmrB"/>
    <property type="match status" value="1"/>
</dbReference>
<keyword evidence="4 8" id="KW-0812">Transmembrane</keyword>
<feature type="transmembrane region" description="Helical" evidence="8">
    <location>
        <begin position="129"/>
        <end position="151"/>
    </location>
</feature>
<feature type="transmembrane region" description="Helical" evidence="8">
    <location>
        <begin position="290"/>
        <end position="313"/>
    </location>
</feature>
<reference evidence="10 11" key="1">
    <citation type="submission" date="2021-05" db="EMBL/GenBank/DDBJ databases">
        <title>Kineosporia and Streptomyces sp. nov. two new marine actinobacteria isolated from Coral.</title>
        <authorList>
            <person name="Buangrab K."/>
            <person name="Sutthacheep M."/>
            <person name="Yeemin T."/>
            <person name="Harunari E."/>
            <person name="Igarashi Y."/>
            <person name="Kanchanasin P."/>
            <person name="Tanasupawat S."/>
            <person name="Phongsopitanun W."/>
        </authorList>
    </citation>
    <scope>NUCLEOTIDE SEQUENCE [LARGE SCALE GENOMIC DNA]</scope>
    <source>
        <strain evidence="10 11">J2-2</strain>
    </source>
</reference>
<evidence type="ECO:0000256" key="5">
    <source>
        <dbReference type="ARBA" id="ARBA00022989"/>
    </source>
</evidence>
<keyword evidence="6 8" id="KW-0472">Membrane</keyword>
<feature type="transmembrane region" description="Helical" evidence="8">
    <location>
        <begin position="98"/>
        <end position="117"/>
    </location>
</feature>
<dbReference type="InterPro" id="IPR036259">
    <property type="entry name" value="MFS_trans_sf"/>
</dbReference>
<evidence type="ECO:0000313" key="11">
    <source>
        <dbReference type="Proteomes" id="UP001197247"/>
    </source>
</evidence>
<sequence length="512" mass="52695">MTDRSPAASRTTTLDGEHHPTPAHGTSRAQWLILGIISIAQLMVVLDSTIVNIALPAAQTDLGFDDAQRQWVVTAYSLAFGSLLLIGGRLNDMFGSKLGFLVGLVGFAAASALGGWAPSFEVLIVARAAQGAFGALLAPAALAMLTVSFAGSADRGKAFGIFGAVAGSGAAVGLLLGGALTEYLSWRWCLYVNVFFAVIAVIGGLRLLPANDRESGRMSFDWPGSVLAVAGIFGVVYGFARSETEGWSDGVTLASLIVGVVLVIGFVVAERLVQHPLLPMQIVLNRVRGTSYLVMLIAAIGMFAVFLFVTYYIQQILGYSPIQSGFAFLPMVFAIGVSAQFNGTPAFQTKIGSKIQVGVGSLLAAAGMLLFTGFGADSSYVTALLPGLLLAGLGLGCIFAVAIGSATIGVEVHQAGVASATVNTSQQVGGSIGVALLSSVSASAATDYISAHAAQGVTPALQVQAQLAAYDSVFVWSAVFFAVTAVVAFVLYPSRAVTAALAADNENVAVHM</sequence>
<feature type="transmembrane region" description="Helical" evidence="8">
    <location>
        <begin position="325"/>
        <end position="343"/>
    </location>
</feature>
<dbReference type="PANTHER" id="PTHR42718:SF46">
    <property type="entry name" value="BLR6921 PROTEIN"/>
    <property type="match status" value="1"/>
</dbReference>
<comment type="caution">
    <text evidence="10">The sequence shown here is derived from an EMBL/GenBank/DDBJ whole genome shotgun (WGS) entry which is preliminary data.</text>
</comment>
<dbReference type="Proteomes" id="UP001197247">
    <property type="component" value="Unassembled WGS sequence"/>
</dbReference>
<dbReference type="RefSeq" id="WP_214155910.1">
    <property type="nucleotide sequence ID" value="NZ_JAHBAY010000004.1"/>
</dbReference>
<dbReference type="InterPro" id="IPR004638">
    <property type="entry name" value="EmrB-like"/>
</dbReference>
<feature type="region of interest" description="Disordered" evidence="7">
    <location>
        <begin position="1"/>
        <end position="25"/>
    </location>
</feature>
<accession>A0ABS5TEU9</accession>
<evidence type="ECO:0000256" key="2">
    <source>
        <dbReference type="ARBA" id="ARBA00022448"/>
    </source>
</evidence>
<feature type="transmembrane region" description="Helical" evidence="8">
    <location>
        <begin position="473"/>
        <end position="492"/>
    </location>
</feature>
<feature type="transmembrane region" description="Helical" evidence="8">
    <location>
        <begin position="31"/>
        <end position="55"/>
    </location>
</feature>
<gene>
    <name evidence="10" type="ORF">KIH74_11800</name>
</gene>
<feature type="transmembrane region" description="Helical" evidence="8">
    <location>
        <begin position="158"/>
        <end position="179"/>
    </location>
</feature>
<organism evidence="10 11">
    <name type="scientific">Kineosporia corallincola</name>
    <dbReference type="NCBI Taxonomy" id="2835133"/>
    <lineage>
        <taxon>Bacteria</taxon>
        <taxon>Bacillati</taxon>
        <taxon>Actinomycetota</taxon>
        <taxon>Actinomycetes</taxon>
        <taxon>Kineosporiales</taxon>
        <taxon>Kineosporiaceae</taxon>
        <taxon>Kineosporia</taxon>
    </lineage>
</organism>
<keyword evidence="11" id="KW-1185">Reference proteome</keyword>
<name>A0ABS5TEU9_9ACTN</name>
<evidence type="ECO:0000313" key="10">
    <source>
        <dbReference type="EMBL" id="MBT0769610.1"/>
    </source>
</evidence>
<dbReference type="Pfam" id="PF07690">
    <property type="entry name" value="MFS_1"/>
    <property type="match status" value="1"/>
</dbReference>
<feature type="transmembrane region" description="Helical" evidence="8">
    <location>
        <begin position="220"/>
        <end position="239"/>
    </location>
</feature>
<feature type="transmembrane region" description="Helical" evidence="8">
    <location>
        <begin position="67"/>
        <end position="86"/>
    </location>
</feature>
<evidence type="ECO:0000256" key="6">
    <source>
        <dbReference type="ARBA" id="ARBA00023136"/>
    </source>
</evidence>
<dbReference type="Gene3D" id="1.20.1250.20">
    <property type="entry name" value="MFS general substrate transporter like domains"/>
    <property type="match status" value="1"/>
</dbReference>
<dbReference type="EMBL" id="JAHBAY010000004">
    <property type="protein sequence ID" value="MBT0769610.1"/>
    <property type="molecule type" value="Genomic_DNA"/>
</dbReference>
<evidence type="ECO:0000256" key="4">
    <source>
        <dbReference type="ARBA" id="ARBA00022692"/>
    </source>
</evidence>
<feature type="transmembrane region" description="Helical" evidence="8">
    <location>
        <begin position="380"/>
        <end position="403"/>
    </location>
</feature>
<keyword evidence="2" id="KW-0813">Transport</keyword>
<feature type="transmembrane region" description="Helical" evidence="8">
    <location>
        <begin position="355"/>
        <end position="374"/>
    </location>
</feature>
<evidence type="ECO:0000256" key="8">
    <source>
        <dbReference type="SAM" id="Phobius"/>
    </source>
</evidence>
<dbReference type="PANTHER" id="PTHR42718">
    <property type="entry name" value="MAJOR FACILITATOR SUPERFAMILY MULTIDRUG TRANSPORTER MFSC"/>
    <property type="match status" value="1"/>
</dbReference>
<evidence type="ECO:0000259" key="9">
    <source>
        <dbReference type="PROSITE" id="PS50850"/>
    </source>
</evidence>
<keyword evidence="3" id="KW-1003">Cell membrane</keyword>
<feature type="domain" description="Major facilitator superfamily (MFS) profile" evidence="9">
    <location>
        <begin position="33"/>
        <end position="496"/>
    </location>
</feature>
<proteinExistence type="predicted"/>
<feature type="transmembrane region" description="Helical" evidence="8">
    <location>
        <begin position="185"/>
        <end position="208"/>
    </location>
</feature>
<feature type="transmembrane region" description="Helical" evidence="8">
    <location>
        <begin position="251"/>
        <end position="269"/>
    </location>
</feature>
<protein>
    <submittedName>
        <fullName evidence="10">MFS transporter</fullName>
    </submittedName>
</protein>
<dbReference type="SUPFAM" id="SSF103473">
    <property type="entry name" value="MFS general substrate transporter"/>
    <property type="match status" value="1"/>
</dbReference>
<dbReference type="InterPro" id="IPR011701">
    <property type="entry name" value="MFS"/>
</dbReference>
<comment type="subcellular location">
    <subcellularLocation>
        <location evidence="1">Cell membrane</location>
        <topology evidence="1">Multi-pass membrane protein</topology>
    </subcellularLocation>
</comment>
<dbReference type="CDD" id="cd17321">
    <property type="entry name" value="MFS_MMR_MDR_like"/>
    <property type="match status" value="1"/>
</dbReference>
<dbReference type="InterPro" id="IPR020846">
    <property type="entry name" value="MFS_dom"/>
</dbReference>
<evidence type="ECO:0000256" key="1">
    <source>
        <dbReference type="ARBA" id="ARBA00004651"/>
    </source>
</evidence>
<dbReference type="PROSITE" id="PS50850">
    <property type="entry name" value="MFS"/>
    <property type="match status" value="1"/>
</dbReference>
<keyword evidence="5 8" id="KW-1133">Transmembrane helix</keyword>
<dbReference type="Gene3D" id="1.20.1720.10">
    <property type="entry name" value="Multidrug resistance protein D"/>
    <property type="match status" value="1"/>
</dbReference>
<evidence type="ECO:0000256" key="3">
    <source>
        <dbReference type="ARBA" id="ARBA00022475"/>
    </source>
</evidence>